<reference evidence="1 2" key="1">
    <citation type="journal article" date="2019" name="Emerg. Microbes Infect.">
        <title>Comprehensive subspecies identification of 175 nontuberculous mycobacteria species based on 7547 genomic profiles.</title>
        <authorList>
            <person name="Matsumoto Y."/>
            <person name="Kinjo T."/>
            <person name="Motooka D."/>
            <person name="Nabeya D."/>
            <person name="Jung N."/>
            <person name="Uechi K."/>
            <person name="Horii T."/>
            <person name="Iida T."/>
            <person name="Fujita J."/>
            <person name="Nakamura S."/>
        </authorList>
    </citation>
    <scope>NUCLEOTIDE SEQUENCE [LARGE SCALE GENOMIC DNA]</scope>
    <source>
        <strain evidence="1 2">JCM 17322</strain>
    </source>
</reference>
<gene>
    <name evidence="1" type="ORF">MBOT_05870</name>
</gene>
<organism evidence="1 2">
    <name type="scientific">Mycobacterium botniense</name>
    <dbReference type="NCBI Taxonomy" id="84962"/>
    <lineage>
        <taxon>Bacteria</taxon>
        <taxon>Bacillati</taxon>
        <taxon>Actinomycetota</taxon>
        <taxon>Actinomycetes</taxon>
        <taxon>Mycobacteriales</taxon>
        <taxon>Mycobacteriaceae</taxon>
        <taxon>Mycobacterium</taxon>
    </lineage>
</organism>
<name>A0A7I9XTA2_9MYCO</name>
<keyword evidence="2" id="KW-1185">Reference proteome</keyword>
<sequence>MALREIGDVDAATDWAKQASDFDDGHQARRAAEYWCDLLAAHRPDELLEARLQVFRRWPSSTTAGRLYRDAGAAWPDYRDEVMARLASHPRDVVLFAQLSLNDIPYAWALAHELGLDDDRTWSDLANAYEMIDPLAVLPVYSGLAERELAGPDARNYRSAARRLKKMRALAAGSPEAAAVDELIAELREKHRRRPRLQREFDRAGLP</sequence>
<dbReference type="AlphaFoldDB" id="A0A7I9XTA2"/>
<accession>A0A7I9XTA2</accession>
<protein>
    <submittedName>
        <fullName evidence="1">Uncharacterized protein</fullName>
    </submittedName>
</protein>
<comment type="caution">
    <text evidence="1">The sequence shown here is derived from an EMBL/GenBank/DDBJ whole genome shotgun (WGS) entry which is preliminary data.</text>
</comment>
<dbReference type="RefSeq" id="WP_246216583.1">
    <property type="nucleotide sequence ID" value="NZ_BLKW01000002.1"/>
</dbReference>
<proteinExistence type="predicted"/>
<evidence type="ECO:0000313" key="1">
    <source>
        <dbReference type="EMBL" id="GFG73222.1"/>
    </source>
</evidence>
<dbReference type="EMBL" id="BLKW01000002">
    <property type="protein sequence ID" value="GFG73222.1"/>
    <property type="molecule type" value="Genomic_DNA"/>
</dbReference>
<evidence type="ECO:0000313" key="2">
    <source>
        <dbReference type="Proteomes" id="UP000465361"/>
    </source>
</evidence>
<dbReference type="Proteomes" id="UP000465361">
    <property type="component" value="Unassembled WGS sequence"/>
</dbReference>